<reference evidence="3 4" key="1">
    <citation type="submission" date="2020-06" db="EMBL/GenBank/DDBJ databases">
        <title>Transcriptomic and genomic resources for Thalictrum thalictroides and T. hernandezii: Facilitating candidate gene discovery in an emerging model plant lineage.</title>
        <authorList>
            <person name="Arias T."/>
            <person name="Riano-Pachon D.M."/>
            <person name="Di Stilio V.S."/>
        </authorList>
    </citation>
    <scope>NUCLEOTIDE SEQUENCE [LARGE SCALE GENOMIC DNA]</scope>
    <source>
        <strain evidence="4">cv. WT478/WT964</strain>
        <tissue evidence="3">Leaves</tissue>
    </source>
</reference>
<comment type="caution">
    <text evidence="3">The sequence shown here is derived from an EMBL/GenBank/DDBJ whole genome shotgun (WGS) entry which is preliminary data.</text>
</comment>
<feature type="compositionally biased region" description="Basic and acidic residues" evidence="1">
    <location>
        <begin position="395"/>
        <end position="427"/>
    </location>
</feature>
<feature type="region of interest" description="Disordered" evidence="1">
    <location>
        <begin position="392"/>
        <end position="443"/>
    </location>
</feature>
<organism evidence="3 4">
    <name type="scientific">Thalictrum thalictroides</name>
    <name type="common">Rue-anemone</name>
    <name type="synonym">Anemone thalictroides</name>
    <dbReference type="NCBI Taxonomy" id="46969"/>
    <lineage>
        <taxon>Eukaryota</taxon>
        <taxon>Viridiplantae</taxon>
        <taxon>Streptophyta</taxon>
        <taxon>Embryophyta</taxon>
        <taxon>Tracheophyta</taxon>
        <taxon>Spermatophyta</taxon>
        <taxon>Magnoliopsida</taxon>
        <taxon>Ranunculales</taxon>
        <taxon>Ranunculaceae</taxon>
        <taxon>Thalictroideae</taxon>
        <taxon>Thalictrum</taxon>
    </lineage>
</organism>
<feature type="compositionally biased region" description="Polar residues" evidence="1">
    <location>
        <begin position="434"/>
        <end position="443"/>
    </location>
</feature>
<dbReference type="OrthoDB" id="851886at2759"/>
<accession>A0A7J6VEU6</accession>
<evidence type="ECO:0000313" key="3">
    <source>
        <dbReference type="EMBL" id="KAF5183609.1"/>
    </source>
</evidence>
<name>A0A7J6VEU6_THATH</name>
<evidence type="ECO:0000313" key="4">
    <source>
        <dbReference type="Proteomes" id="UP000554482"/>
    </source>
</evidence>
<proteinExistence type="predicted"/>
<gene>
    <name evidence="3" type="ORF">FRX31_026804</name>
</gene>
<dbReference type="InterPro" id="IPR025558">
    <property type="entry name" value="DUF4283"/>
</dbReference>
<keyword evidence="4" id="KW-1185">Reference proteome</keyword>
<evidence type="ECO:0000259" key="2">
    <source>
        <dbReference type="Pfam" id="PF14111"/>
    </source>
</evidence>
<dbReference type="Pfam" id="PF14111">
    <property type="entry name" value="DUF4283"/>
    <property type="match status" value="1"/>
</dbReference>
<sequence>MMEKTTLIQIITNSSGRDLILLWDNEDEEIDGLDVAIIKKYGEGSLEKFRRKKAVNVVESGNRGGHGIQTKLGEQITTSQTTDGEGVQSDLDVNKNSKTNLIANPKQVNNGDTCSNKGGNLEVSCLIKNGDTNRKLDEETNLVHDKEVGFHGGKHNSLAQARNGVGHANEEGGHAGNPNGETKTSWRSILGGQAVSKKNLPFYAPTIIEGKPIVHVKSSQFTHIQEQFENLLIGGFVGKKLPFGFVRETLTRTWRLKDNFITKPYGETMYSFKFMNDDDRKQVLEFGCPKKKLEKKENTRDRVWVQTGAKIQGDTCVDEKELNNQEEQHRNGDGSELVEVSYVEKGNTNGEITEEGQTPSKKHTAKAATIADCRQNGVDVVQGKVQEVIPIDTSKQPRLDDRKGKAIEGVNEKTHKSGGTKRNEGFMKDAINSGGKSSGTSMG</sequence>
<dbReference type="Proteomes" id="UP000554482">
    <property type="component" value="Unassembled WGS sequence"/>
</dbReference>
<evidence type="ECO:0000256" key="1">
    <source>
        <dbReference type="SAM" id="MobiDB-lite"/>
    </source>
</evidence>
<dbReference type="AlphaFoldDB" id="A0A7J6VEU6"/>
<dbReference type="EMBL" id="JABWDY010033192">
    <property type="protein sequence ID" value="KAF5183609.1"/>
    <property type="molecule type" value="Genomic_DNA"/>
</dbReference>
<protein>
    <recommendedName>
        <fullName evidence="2">DUF4283 domain-containing protein</fullName>
    </recommendedName>
</protein>
<feature type="domain" description="DUF4283" evidence="2">
    <location>
        <begin position="225"/>
        <end position="285"/>
    </location>
</feature>
<feature type="non-terminal residue" evidence="3">
    <location>
        <position position="1"/>
    </location>
</feature>